<dbReference type="Gene3D" id="3.30.559.10">
    <property type="entry name" value="Chloramphenicol acetyltransferase-like domain"/>
    <property type="match status" value="2"/>
</dbReference>
<evidence type="ECO:0000256" key="1">
    <source>
        <dbReference type="ARBA" id="ARBA00009861"/>
    </source>
</evidence>
<protein>
    <submittedName>
        <fullName evidence="4">Protein ECERIFERUM 26-like</fullName>
    </submittedName>
</protein>
<feature type="signal peptide" evidence="2">
    <location>
        <begin position="1"/>
        <end position="15"/>
    </location>
</feature>
<dbReference type="InterPro" id="IPR050317">
    <property type="entry name" value="Plant_Fungal_Acyltransferase"/>
</dbReference>
<comment type="similarity">
    <text evidence="1">Belongs to the plant acyltransferase family.</text>
</comment>
<dbReference type="OrthoDB" id="1862401at2759"/>
<reference evidence="4" key="2">
    <citation type="submission" date="2025-08" db="UniProtKB">
        <authorList>
            <consortium name="RefSeq"/>
        </authorList>
    </citation>
    <scope>IDENTIFICATION</scope>
    <source>
        <tissue evidence="4">Leaf</tissue>
    </source>
</reference>
<keyword evidence="2" id="KW-0732">Signal</keyword>
<sequence>MYFLHLLLPPSLSLSLPLFLSLSSPYQNSRTMVFPKEEKLVHSIRLSSVGPGRVTGTDVVHIPSSLDLAMKLHYLRGVYYFSAQATQGLTIKGIKESTFTWLNDYYMTCGRFRRSPDTGRPYMKCNDCGVRFIEGKCDKTIEEWLEMLSEDCELRNLLVSDHVIGPELSFSPPLLIQITQFKCGGFSLSLNWAHILGDVFAVVDFINKWGQMLAGLQKDHPEPPKSNTVILETPMKADREPISVRRVGPVGDHWIYCPGRKKGTFTFHLTSSQLTHLRSKFFGHMKSGRVPPYESLCTILWQCIANVKEEEPKVVTICKNDPSKRAIGVLSNSQKISVVRTDSSIKGSDPCEILGLLVDQAMEETAQIEEAVERDNGVSDFIIYGANLTFLDIGEANLYELELNGLKPIFADYAIGGVGEEGVVLVHPGPKGAKLSGDGGRVVTVILPENLLPALKGELKKNDLLLDENIFS</sequence>
<dbReference type="PANTHER" id="PTHR31642">
    <property type="entry name" value="TRICHOTHECENE 3-O-ACETYLTRANSFERASE"/>
    <property type="match status" value="1"/>
</dbReference>
<dbReference type="RefSeq" id="XP_031406344.1">
    <property type="nucleotide sequence ID" value="XM_031550484.1"/>
</dbReference>
<dbReference type="Proteomes" id="UP000515151">
    <property type="component" value="Chromosome 7"/>
</dbReference>
<dbReference type="GeneID" id="116214953"/>
<dbReference type="Pfam" id="PF02458">
    <property type="entry name" value="Transferase"/>
    <property type="match status" value="1"/>
</dbReference>
<evidence type="ECO:0000256" key="2">
    <source>
        <dbReference type="SAM" id="SignalP"/>
    </source>
</evidence>
<feature type="chain" id="PRO_5027858747" evidence="2">
    <location>
        <begin position="16"/>
        <end position="472"/>
    </location>
</feature>
<reference evidence="3" key="1">
    <citation type="journal article" date="2020" name="Plant Biotechnol. J.">
        <title>The pomegranate (Punica granatum L.) draft genome dissects genetic divergence between soft- and hard-seeded cultivars.</title>
        <authorList>
            <person name="Luo X."/>
            <person name="Li H."/>
            <person name="Wu Z."/>
            <person name="Yao W."/>
            <person name="Zhao P."/>
            <person name="Cao D."/>
            <person name="Yu H."/>
            <person name="Li K."/>
            <person name="Poudel K."/>
            <person name="Zhao D."/>
            <person name="Zhang F."/>
            <person name="Xia X."/>
            <person name="Chen L."/>
            <person name="Wang Q."/>
            <person name="Jing D."/>
            <person name="Cao S."/>
        </authorList>
    </citation>
    <scope>NUCLEOTIDE SEQUENCE [LARGE SCALE GENOMIC DNA]</scope>
    <source>
        <strain evidence="3">cv. Tunisia</strain>
    </source>
</reference>
<keyword evidence="3" id="KW-1185">Reference proteome</keyword>
<dbReference type="InterPro" id="IPR023213">
    <property type="entry name" value="CAT-like_dom_sf"/>
</dbReference>
<evidence type="ECO:0000313" key="4">
    <source>
        <dbReference type="RefSeq" id="XP_031406344.1"/>
    </source>
</evidence>
<dbReference type="GO" id="GO:0016747">
    <property type="term" value="F:acyltransferase activity, transferring groups other than amino-acyl groups"/>
    <property type="evidence" value="ECO:0007669"/>
    <property type="project" value="TreeGrafter"/>
</dbReference>
<gene>
    <name evidence="4" type="primary">LOC116214953</name>
</gene>
<evidence type="ECO:0000313" key="3">
    <source>
        <dbReference type="Proteomes" id="UP000515151"/>
    </source>
</evidence>
<name>A0A6P8EIU2_PUNGR</name>
<dbReference type="PANTHER" id="PTHR31642:SF115">
    <property type="entry name" value="PROTEIN ECERIFERUM 26-LIKE"/>
    <property type="match status" value="1"/>
</dbReference>
<accession>A0A6P8EIU2</accession>
<dbReference type="AlphaFoldDB" id="A0A6P8EIU2"/>
<organism evidence="3 4">
    <name type="scientific">Punica granatum</name>
    <name type="common">Pomegranate</name>
    <dbReference type="NCBI Taxonomy" id="22663"/>
    <lineage>
        <taxon>Eukaryota</taxon>
        <taxon>Viridiplantae</taxon>
        <taxon>Streptophyta</taxon>
        <taxon>Embryophyta</taxon>
        <taxon>Tracheophyta</taxon>
        <taxon>Spermatophyta</taxon>
        <taxon>Magnoliopsida</taxon>
        <taxon>eudicotyledons</taxon>
        <taxon>Gunneridae</taxon>
        <taxon>Pentapetalae</taxon>
        <taxon>rosids</taxon>
        <taxon>malvids</taxon>
        <taxon>Myrtales</taxon>
        <taxon>Lythraceae</taxon>
        <taxon>Punica</taxon>
    </lineage>
</organism>
<proteinExistence type="inferred from homology"/>